<accession>D2VLY7</accession>
<dbReference type="KEGG" id="ngr:NAEGRDRAFT_80487"/>
<dbReference type="GO" id="GO:0005737">
    <property type="term" value="C:cytoplasm"/>
    <property type="evidence" value="ECO:0007669"/>
    <property type="project" value="TreeGrafter"/>
</dbReference>
<dbReference type="GeneID" id="8855729"/>
<dbReference type="InterPro" id="IPR051709">
    <property type="entry name" value="Ub-ligase/GTPase-reg"/>
</dbReference>
<dbReference type="AlphaFoldDB" id="D2VLY7"/>
<evidence type="ECO:0000256" key="1">
    <source>
        <dbReference type="ARBA" id="ARBA00022737"/>
    </source>
</evidence>
<dbReference type="PROSITE" id="PS50012">
    <property type="entry name" value="RCC1_3"/>
    <property type="match status" value="3"/>
</dbReference>
<dbReference type="Pfam" id="PF13540">
    <property type="entry name" value="RCC1_2"/>
    <property type="match status" value="1"/>
</dbReference>
<dbReference type="eggNOG" id="KOG1426">
    <property type="taxonomic scope" value="Eukaryota"/>
</dbReference>
<keyword evidence="4" id="KW-1185">Reference proteome</keyword>
<dbReference type="InterPro" id="IPR000408">
    <property type="entry name" value="Reg_chr_condens"/>
</dbReference>
<proteinExistence type="predicted"/>
<dbReference type="RefSeq" id="XP_002674880.1">
    <property type="nucleotide sequence ID" value="XM_002674834.1"/>
</dbReference>
<dbReference type="SUPFAM" id="SSF50985">
    <property type="entry name" value="RCC1/BLIP-II"/>
    <property type="match status" value="2"/>
</dbReference>
<dbReference type="STRING" id="5762.D2VLY7"/>
<dbReference type="Pfam" id="PF00415">
    <property type="entry name" value="RCC1"/>
    <property type="match status" value="2"/>
</dbReference>
<feature type="repeat" description="RCC1" evidence="2">
    <location>
        <begin position="201"/>
        <end position="254"/>
    </location>
</feature>
<evidence type="ECO:0000313" key="3">
    <source>
        <dbReference type="EMBL" id="EFC42136.1"/>
    </source>
</evidence>
<reference evidence="3 4" key="1">
    <citation type="journal article" date="2010" name="Cell">
        <title>The genome of Naegleria gruberi illuminates early eukaryotic versatility.</title>
        <authorList>
            <person name="Fritz-Laylin L.K."/>
            <person name="Prochnik S.E."/>
            <person name="Ginger M.L."/>
            <person name="Dacks J.B."/>
            <person name="Carpenter M.L."/>
            <person name="Field M.C."/>
            <person name="Kuo A."/>
            <person name="Paredez A."/>
            <person name="Chapman J."/>
            <person name="Pham J."/>
            <person name="Shu S."/>
            <person name="Neupane R."/>
            <person name="Cipriano M."/>
            <person name="Mancuso J."/>
            <person name="Tu H."/>
            <person name="Salamov A."/>
            <person name="Lindquist E."/>
            <person name="Shapiro H."/>
            <person name="Lucas S."/>
            <person name="Grigoriev I.V."/>
            <person name="Cande W.Z."/>
            <person name="Fulton C."/>
            <person name="Rokhsar D.S."/>
            <person name="Dawson S.C."/>
        </authorList>
    </citation>
    <scope>NUCLEOTIDE SEQUENCE [LARGE SCALE GENOMIC DNA]</scope>
    <source>
        <strain evidence="3 4">NEG-M</strain>
    </source>
</reference>
<evidence type="ECO:0000256" key="2">
    <source>
        <dbReference type="PROSITE-ProRule" id="PRU00235"/>
    </source>
</evidence>
<sequence>MSSSSSTTTTTTLFFSGCNLGHQFFGKNQESEKRNGLYEKGCYSAPAPSISSSYTPTFAFGAAATMNFLNNNNMGLAASSRDGVSKSNENDAARRALPDMTPVRLEDLGVDISFSRRRRNELDESVYVKKVSCGKDFIYILLSDNRVISRGGNRYGQLGLGHRQEICDSVNDFLPVTVSHNETIEDIQCGADFAYFLTKSSNIYSVGNGSYGKLATGNFNNVLIPTRVKSSLFNFRIIEHVACGHNHVVFINEDGEVYGCGANFSGQLGLTHSKDMYIPENCEFFSKKNNRVAVAGSCGECHTAVLTSAGEIYVSGDSKRTHTNYFTFFASDAIGVFCGRFHTIIQITERMLRVSGNNKYKQLSIPHKSTEESFAKVMIGEQKDKITNISTSEYHTIFILNDCEVHSCGTNRSYVLGTNIFSNDTTCDRVVPIKSFPPKKGYSLKCSSNVESNVFYWTKEFSNIQKHFVFSFDRLISFADITIS</sequence>
<gene>
    <name evidence="3" type="ORF">NAEGRDRAFT_80487</name>
</gene>
<dbReference type="InParanoid" id="D2VLY7"/>
<dbReference type="PANTHER" id="PTHR45622">
    <property type="entry name" value="UBIQUITIN-PROTEIN LIGASE E3A-RELATED"/>
    <property type="match status" value="1"/>
</dbReference>
<protein>
    <submittedName>
        <fullName evidence="3">Uncharacterized protein</fullName>
    </submittedName>
</protein>
<feature type="repeat" description="RCC1" evidence="2">
    <location>
        <begin position="145"/>
        <end position="200"/>
    </location>
</feature>
<keyword evidence="1" id="KW-0677">Repeat</keyword>
<name>D2VLY7_NAEGR</name>
<dbReference type="VEuPathDB" id="AmoebaDB:NAEGRDRAFT_80487"/>
<feature type="repeat" description="RCC1" evidence="2">
    <location>
        <begin position="255"/>
        <end position="309"/>
    </location>
</feature>
<dbReference type="OMA" id="TSEYHTI"/>
<evidence type="ECO:0000313" key="4">
    <source>
        <dbReference type="Proteomes" id="UP000006671"/>
    </source>
</evidence>
<dbReference type="PANTHER" id="PTHR45622:SF70">
    <property type="entry name" value="SECRETION-REGULATING GUANINE NUCLEOTIDE EXCHANGE FACTOR"/>
    <property type="match status" value="1"/>
</dbReference>
<dbReference type="Proteomes" id="UP000006671">
    <property type="component" value="Unassembled WGS sequence"/>
</dbReference>
<organism evidence="4">
    <name type="scientific">Naegleria gruberi</name>
    <name type="common">Amoeba</name>
    <dbReference type="NCBI Taxonomy" id="5762"/>
    <lineage>
        <taxon>Eukaryota</taxon>
        <taxon>Discoba</taxon>
        <taxon>Heterolobosea</taxon>
        <taxon>Tetramitia</taxon>
        <taxon>Eutetramitia</taxon>
        <taxon>Vahlkampfiidae</taxon>
        <taxon>Naegleria</taxon>
    </lineage>
</organism>
<dbReference type="InterPro" id="IPR009091">
    <property type="entry name" value="RCC1/BLIP-II"/>
</dbReference>
<dbReference type="Gene3D" id="2.130.10.30">
    <property type="entry name" value="Regulator of chromosome condensation 1/beta-lactamase-inhibitor protein II"/>
    <property type="match status" value="2"/>
</dbReference>
<dbReference type="OrthoDB" id="10253607at2759"/>
<dbReference type="EMBL" id="GG738881">
    <property type="protein sequence ID" value="EFC42136.1"/>
    <property type="molecule type" value="Genomic_DNA"/>
</dbReference>